<comment type="caution">
    <text evidence="13">The sequence shown here is derived from an EMBL/GenBank/DDBJ whole genome shotgun (WGS) entry which is preliminary data.</text>
</comment>
<dbReference type="GO" id="GO:0004797">
    <property type="term" value="F:thymidine kinase activity"/>
    <property type="evidence" value="ECO:0007669"/>
    <property type="project" value="UniProtKB-UniRule"/>
</dbReference>
<dbReference type="SUPFAM" id="SSF52540">
    <property type="entry name" value="P-loop containing nucleoside triphosphate hydrolases"/>
    <property type="match status" value="1"/>
</dbReference>
<evidence type="ECO:0000256" key="10">
    <source>
        <dbReference type="PIRSR" id="PIRSR035805-2"/>
    </source>
</evidence>
<reference evidence="14" key="1">
    <citation type="submission" date="2016-12" db="EMBL/GenBank/DDBJ databases">
        <title>Draft Genome Sequences od Carboxydothermus pertinax and islandicus, Hydrogenogenic Carboxydotrophic Bacteria.</title>
        <authorList>
            <person name="Fukuyama Y."/>
            <person name="Ohmae K."/>
            <person name="Yoneda Y."/>
            <person name="Yoshida T."/>
            <person name="Sako Y."/>
        </authorList>
    </citation>
    <scope>NUCLEOTIDE SEQUENCE [LARGE SCALE GENOMIC DNA]</scope>
    <source>
        <strain evidence="14">Ug1</strain>
    </source>
</reference>
<sequence>MGRIEVITGPMFSGKSEELVRRALRLMYAKKKVIAFHHALDSRFGNKKIVSRSGFELESYPVSRFDFEVIWDLAKDYDAVLVDEAQFFADELVETCLNLRRRSKIVLVSGLDLDVYENPFGPMPKLLALADRVDKLKAVCFECGGEATISYRLSGEKEQIVVGDKNYIALCYRCYYAKKKEGQ</sequence>
<feature type="binding site" evidence="10">
    <location>
        <begin position="160"/>
        <end position="163"/>
    </location>
    <ligand>
        <name>substrate</name>
    </ligand>
</feature>
<dbReference type="PIRSF" id="PIRSF035805">
    <property type="entry name" value="TK_cell"/>
    <property type="match status" value="1"/>
</dbReference>
<keyword evidence="6 8" id="KW-0418">Kinase</keyword>
<keyword evidence="4 8" id="KW-0808">Transferase</keyword>
<keyword evidence="7 8" id="KW-0067">ATP-binding</keyword>
<evidence type="ECO:0000256" key="1">
    <source>
        <dbReference type="ARBA" id="ARBA00007587"/>
    </source>
</evidence>
<comment type="catalytic activity">
    <reaction evidence="8 11">
        <text>thymidine + ATP = dTMP + ADP + H(+)</text>
        <dbReference type="Rhea" id="RHEA:19129"/>
        <dbReference type="ChEBI" id="CHEBI:15378"/>
        <dbReference type="ChEBI" id="CHEBI:17748"/>
        <dbReference type="ChEBI" id="CHEBI:30616"/>
        <dbReference type="ChEBI" id="CHEBI:63528"/>
        <dbReference type="ChEBI" id="CHEBI:456216"/>
        <dbReference type="EC" id="2.7.1.21"/>
    </reaction>
</comment>
<evidence type="ECO:0000313" key="14">
    <source>
        <dbReference type="Proteomes" id="UP000187485"/>
    </source>
</evidence>
<dbReference type="Pfam" id="PF00265">
    <property type="entry name" value="TK"/>
    <property type="match status" value="1"/>
</dbReference>
<evidence type="ECO:0000256" key="9">
    <source>
        <dbReference type="PIRSR" id="PIRSR035805-1"/>
    </source>
</evidence>
<dbReference type="PANTHER" id="PTHR11441">
    <property type="entry name" value="THYMIDINE KINASE"/>
    <property type="match status" value="1"/>
</dbReference>
<feature type="binding site" evidence="8">
    <location>
        <position position="174"/>
    </location>
    <ligand>
        <name>Zn(2+)</name>
        <dbReference type="ChEBI" id="CHEBI:29105"/>
    </ligand>
</feature>
<dbReference type="STRING" id="870242.cpu_07460"/>
<evidence type="ECO:0000256" key="5">
    <source>
        <dbReference type="ARBA" id="ARBA00022741"/>
    </source>
</evidence>
<dbReference type="Proteomes" id="UP000187485">
    <property type="component" value="Unassembled WGS sequence"/>
</dbReference>
<dbReference type="SUPFAM" id="SSF57716">
    <property type="entry name" value="Glucocorticoid receptor-like (DNA-binding domain)"/>
    <property type="match status" value="1"/>
</dbReference>
<evidence type="ECO:0000256" key="11">
    <source>
        <dbReference type="RuleBase" id="RU000544"/>
    </source>
</evidence>
<evidence type="ECO:0000256" key="8">
    <source>
        <dbReference type="HAMAP-Rule" id="MF_00124"/>
    </source>
</evidence>
<proteinExistence type="inferred from homology"/>
<dbReference type="HAMAP" id="MF_00124">
    <property type="entry name" value="Thymidine_kinase"/>
    <property type="match status" value="1"/>
</dbReference>
<evidence type="ECO:0000256" key="12">
    <source>
        <dbReference type="RuleBase" id="RU004165"/>
    </source>
</evidence>
<dbReference type="AlphaFoldDB" id="A0A1L8CTI4"/>
<dbReference type="GO" id="GO:0046104">
    <property type="term" value="P:thymidine metabolic process"/>
    <property type="evidence" value="ECO:0007669"/>
    <property type="project" value="TreeGrafter"/>
</dbReference>
<gene>
    <name evidence="8" type="primary">tdk</name>
    <name evidence="13" type="ORF">cpu_07460</name>
</gene>
<dbReference type="GO" id="GO:0005524">
    <property type="term" value="F:ATP binding"/>
    <property type="evidence" value="ECO:0007669"/>
    <property type="project" value="UniProtKB-UniRule"/>
</dbReference>
<keyword evidence="8" id="KW-0862">Zinc</keyword>
<dbReference type="Gene3D" id="3.40.50.300">
    <property type="entry name" value="P-loop containing nucleotide triphosphate hydrolases"/>
    <property type="match status" value="1"/>
</dbReference>
<keyword evidence="5 8" id="KW-0547">Nucleotide-binding</keyword>
<dbReference type="EMBL" id="BDJK01000010">
    <property type="protein sequence ID" value="GAV22236.1"/>
    <property type="molecule type" value="Genomic_DNA"/>
</dbReference>
<feature type="binding site" evidence="10">
    <location>
        <position position="167"/>
    </location>
    <ligand>
        <name>substrate</name>
    </ligand>
</feature>
<accession>A0A1L8CTI4</accession>
<evidence type="ECO:0000256" key="3">
    <source>
        <dbReference type="ARBA" id="ARBA00022634"/>
    </source>
</evidence>
<comment type="subunit">
    <text evidence="8">Homotetramer.</text>
</comment>
<keyword evidence="14" id="KW-1185">Reference proteome</keyword>
<dbReference type="RefSeq" id="WP_075858726.1">
    <property type="nucleotide sequence ID" value="NZ_BDJK01000010.1"/>
</dbReference>
<feature type="binding site" evidence="8">
    <location>
        <position position="171"/>
    </location>
    <ligand>
        <name>Zn(2+)</name>
        <dbReference type="ChEBI" id="CHEBI:29105"/>
    </ligand>
</feature>
<dbReference type="InterPro" id="IPR001267">
    <property type="entry name" value="Thymidine_kinase"/>
</dbReference>
<dbReference type="GO" id="GO:0008270">
    <property type="term" value="F:zinc ion binding"/>
    <property type="evidence" value="ECO:0007669"/>
    <property type="project" value="UniProtKB-UniRule"/>
</dbReference>
<feature type="binding site" evidence="8">
    <location>
        <begin position="9"/>
        <end position="16"/>
    </location>
    <ligand>
        <name>ATP</name>
        <dbReference type="ChEBI" id="CHEBI:30616"/>
    </ligand>
</feature>
<dbReference type="Gene3D" id="3.30.60.20">
    <property type="match status" value="1"/>
</dbReference>
<dbReference type="PANTHER" id="PTHR11441:SF0">
    <property type="entry name" value="THYMIDINE KINASE, CYTOSOLIC"/>
    <property type="match status" value="1"/>
</dbReference>
<name>A0A1L8CTI4_9THEO</name>
<feature type="binding site" evidence="8">
    <location>
        <position position="140"/>
    </location>
    <ligand>
        <name>Zn(2+)</name>
        <dbReference type="ChEBI" id="CHEBI:29105"/>
    </ligand>
</feature>
<dbReference type="GO" id="GO:0005829">
    <property type="term" value="C:cytosol"/>
    <property type="evidence" value="ECO:0007669"/>
    <property type="project" value="TreeGrafter"/>
</dbReference>
<evidence type="ECO:0000313" key="13">
    <source>
        <dbReference type="EMBL" id="GAV22236.1"/>
    </source>
</evidence>
<comment type="similarity">
    <text evidence="1 8 12">Belongs to the thymidine kinase family.</text>
</comment>
<organism evidence="13 14">
    <name type="scientific">Carboxydothermus pertinax</name>
    <dbReference type="NCBI Taxonomy" id="870242"/>
    <lineage>
        <taxon>Bacteria</taxon>
        <taxon>Bacillati</taxon>
        <taxon>Bacillota</taxon>
        <taxon>Clostridia</taxon>
        <taxon>Thermoanaerobacterales</taxon>
        <taxon>Thermoanaerobacteraceae</taxon>
        <taxon>Carboxydothermus</taxon>
    </lineage>
</organism>
<dbReference type="EC" id="2.7.1.21" evidence="2 8"/>
<dbReference type="NCBIfam" id="NF003296">
    <property type="entry name" value="PRK04296.1-1"/>
    <property type="match status" value="1"/>
</dbReference>
<evidence type="ECO:0000256" key="2">
    <source>
        <dbReference type="ARBA" id="ARBA00012118"/>
    </source>
</evidence>
<evidence type="ECO:0000256" key="7">
    <source>
        <dbReference type="ARBA" id="ARBA00022840"/>
    </source>
</evidence>
<evidence type="ECO:0000256" key="4">
    <source>
        <dbReference type="ARBA" id="ARBA00022679"/>
    </source>
</evidence>
<evidence type="ECO:0000256" key="6">
    <source>
        <dbReference type="ARBA" id="ARBA00022777"/>
    </source>
</evidence>
<dbReference type="OrthoDB" id="9781579at2"/>
<dbReference type="InterPro" id="IPR027417">
    <property type="entry name" value="P-loop_NTPase"/>
</dbReference>
<dbReference type="GO" id="GO:0071897">
    <property type="term" value="P:DNA biosynthetic process"/>
    <property type="evidence" value="ECO:0007669"/>
    <property type="project" value="UniProtKB-KW"/>
</dbReference>
<feature type="active site" description="Proton acceptor" evidence="8 9">
    <location>
        <position position="84"/>
    </location>
</feature>
<keyword evidence="3 8" id="KW-0237">DNA synthesis</keyword>
<protein>
    <recommendedName>
        <fullName evidence="2 8">Thymidine kinase</fullName>
        <ecNumber evidence="2 8">2.7.1.21</ecNumber>
    </recommendedName>
</protein>
<feature type="binding site" evidence="8">
    <location>
        <position position="143"/>
    </location>
    <ligand>
        <name>Zn(2+)</name>
        <dbReference type="ChEBI" id="CHEBI:29105"/>
    </ligand>
</feature>
<comment type="subcellular location">
    <subcellularLocation>
        <location evidence="8">Cytoplasm</location>
    </subcellularLocation>
</comment>
<keyword evidence="8" id="KW-0963">Cytoplasm</keyword>
<keyword evidence="8" id="KW-0479">Metal-binding</keyword>
<feature type="binding site" evidence="8">
    <location>
        <begin position="83"/>
        <end position="86"/>
    </location>
    <ligand>
        <name>ATP</name>
        <dbReference type="ChEBI" id="CHEBI:30616"/>
    </ligand>
</feature>